<comment type="similarity">
    <text evidence="1">Belongs to the class-A beta-lactamase family.</text>
</comment>
<keyword evidence="5" id="KW-1185">Reference proteome</keyword>
<dbReference type="InterPro" id="IPR001466">
    <property type="entry name" value="Beta-lactam-related"/>
</dbReference>
<dbReference type="PANTHER" id="PTHR43283">
    <property type="entry name" value="BETA-LACTAMASE-RELATED"/>
    <property type="match status" value="1"/>
</dbReference>
<dbReference type="PANTHER" id="PTHR43283:SF17">
    <property type="entry name" value="(LOVD), PUTATIVE (AFU_ORTHOLOGUE AFUA_5G00920)-RELATED"/>
    <property type="match status" value="1"/>
</dbReference>
<evidence type="ECO:0000256" key="2">
    <source>
        <dbReference type="ARBA" id="ARBA00022801"/>
    </source>
</evidence>
<feature type="domain" description="Beta-lactamase-related" evidence="3">
    <location>
        <begin position="23"/>
        <end position="117"/>
    </location>
</feature>
<evidence type="ECO:0000256" key="1">
    <source>
        <dbReference type="ARBA" id="ARBA00009009"/>
    </source>
</evidence>
<dbReference type="Pfam" id="PF00144">
    <property type="entry name" value="Beta-lactamase"/>
    <property type="match status" value="1"/>
</dbReference>
<dbReference type="Gene3D" id="3.40.710.10">
    <property type="entry name" value="DD-peptidase/beta-lactamase superfamily"/>
    <property type="match status" value="1"/>
</dbReference>
<dbReference type="EMBL" id="JAADJZ010000039">
    <property type="protein sequence ID" value="KAF2864801.1"/>
    <property type="molecule type" value="Genomic_DNA"/>
</dbReference>
<evidence type="ECO:0000313" key="5">
    <source>
        <dbReference type="Proteomes" id="UP000481861"/>
    </source>
</evidence>
<comment type="caution">
    <text evidence="4">The sequence shown here is derived from an EMBL/GenBank/DDBJ whole genome shotgun (WGS) entry which is preliminary data.</text>
</comment>
<organism evidence="4 5">
    <name type="scientific">Massariosphaeria phaeospora</name>
    <dbReference type="NCBI Taxonomy" id="100035"/>
    <lineage>
        <taxon>Eukaryota</taxon>
        <taxon>Fungi</taxon>
        <taxon>Dikarya</taxon>
        <taxon>Ascomycota</taxon>
        <taxon>Pezizomycotina</taxon>
        <taxon>Dothideomycetes</taxon>
        <taxon>Pleosporomycetidae</taxon>
        <taxon>Pleosporales</taxon>
        <taxon>Pleosporales incertae sedis</taxon>
        <taxon>Massariosphaeria</taxon>
    </lineage>
</organism>
<reference evidence="4 5" key="1">
    <citation type="submission" date="2020-01" db="EMBL/GenBank/DDBJ databases">
        <authorList>
            <consortium name="DOE Joint Genome Institute"/>
            <person name="Haridas S."/>
            <person name="Albert R."/>
            <person name="Binder M."/>
            <person name="Bloem J."/>
            <person name="Labutti K."/>
            <person name="Salamov A."/>
            <person name="Andreopoulos B."/>
            <person name="Baker S.E."/>
            <person name="Barry K."/>
            <person name="Bills G."/>
            <person name="Bluhm B.H."/>
            <person name="Cannon C."/>
            <person name="Castanera R."/>
            <person name="Culley D.E."/>
            <person name="Daum C."/>
            <person name="Ezra D."/>
            <person name="Gonzalez J.B."/>
            <person name="Henrissat B."/>
            <person name="Kuo A."/>
            <person name="Liang C."/>
            <person name="Lipzen A."/>
            <person name="Lutzoni F."/>
            <person name="Magnuson J."/>
            <person name="Mondo S."/>
            <person name="Nolan M."/>
            <person name="Ohm R."/>
            <person name="Pangilinan J."/>
            <person name="Park H.-J.H."/>
            <person name="Ramirez L."/>
            <person name="Alfaro M."/>
            <person name="Sun H."/>
            <person name="Tritt A."/>
            <person name="Yoshinaga Y."/>
            <person name="Zwiers L.-H.L."/>
            <person name="Turgeon B.G."/>
            <person name="Goodwin S.B."/>
            <person name="Spatafora J.W."/>
            <person name="Crous P.W."/>
            <person name="Grigoriev I.V."/>
        </authorList>
    </citation>
    <scope>NUCLEOTIDE SEQUENCE [LARGE SCALE GENOMIC DNA]</scope>
    <source>
        <strain evidence="4 5">CBS 611.86</strain>
    </source>
</reference>
<accession>A0A7C8M1M5</accession>
<dbReference type="GO" id="GO:0016787">
    <property type="term" value="F:hydrolase activity"/>
    <property type="evidence" value="ECO:0007669"/>
    <property type="project" value="UniProtKB-KW"/>
</dbReference>
<name>A0A7C8M1M5_9PLEO</name>
<dbReference type="Proteomes" id="UP000481861">
    <property type="component" value="Unassembled WGS sequence"/>
</dbReference>
<sequence length="192" mass="20992">MALFSETKVTQRDELEPTPAIYFEQAYTQALDNKTLPGYALIAGDKDGTILYSKADGVASLKASSNPNPPFQLDTICAIASMTKLLTSVACLQAVEAGIVELDASVAEILPEVGMYGIITGFDEEKNEGVFERCENAVTLRYVSRRNRPRSVRTQALFHACGQETTTVLAHVPTGTRDDRPIEIITTTNMRM</sequence>
<dbReference type="AlphaFoldDB" id="A0A7C8M1M5"/>
<evidence type="ECO:0000313" key="4">
    <source>
        <dbReference type="EMBL" id="KAF2864801.1"/>
    </source>
</evidence>
<protein>
    <submittedName>
        <fullName evidence="4">Beta-lactamase/transpeptidase-like protein</fullName>
    </submittedName>
</protein>
<proteinExistence type="inferred from homology"/>
<gene>
    <name evidence="4" type="ORF">BDV95DRAFT_588046</name>
</gene>
<keyword evidence="2" id="KW-0378">Hydrolase</keyword>
<dbReference type="InterPro" id="IPR012338">
    <property type="entry name" value="Beta-lactam/transpept-like"/>
</dbReference>
<evidence type="ECO:0000259" key="3">
    <source>
        <dbReference type="Pfam" id="PF00144"/>
    </source>
</evidence>
<dbReference type="InterPro" id="IPR050789">
    <property type="entry name" value="Diverse_Enzym_Activities"/>
</dbReference>
<dbReference type="OrthoDB" id="428260at2759"/>
<dbReference type="SUPFAM" id="SSF56601">
    <property type="entry name" value="beta-lactamase/transpeptidase-like"/>
    <property type="match status" value="1"/>
</dbReference>